<dbReference type="EMBL" id="LDQC01000002">
    <property type="protein sequence ID" value="KTR11767.1"/>
    <property type="molecule type" value="Genomic_DNA"/>
</dbReference>
<evidence type="ECO:0000256" key="1">
    <source>
        <dbReference type="ARBA" id="ARBA00004651"/>
    </source>
</evidence>
<feature type="transmembrane region" description="Helical" evidence="7">
    <location>
        <begin position="280"/>
        <end position="301"/>
    </location>
</feature>
<keyword evidence="3" id="KW-1003">Cell membrane</keyword>
<feature type="transmembrane region" description="Helical" evidence="7">
    <location>
        <begin position="136"/>
        <end position="158"/>
    </location>
</feature>
<proteinExistence type="inferred from homology"/>
<name>A0A175S4B1_9MICO</name>
<evidence type="ECO:0000256" key="4">
    <source>
        <dbReference type="ARBA" id="ARBA00022692"/>
    </source>
</evidence>
<evidence type="ECO:0000256" key="5">
    <source>
        <dbReference type="ARBA" id="ARBA00022989"/>
    </source>
</evidence>
<dbReference type="GO" id="GO:0005886">
    <property type="term" value="C:plasma membrane"/>
    <property type="evidence" value="ECO:0007669"/>
    <property type="project" value="UniProtKB-SubCell"/>
</dbReference>
<feature type="transmembrane region" description="Helical" evidence="7">
    <location>
        <begin position="60"/>
        <end position="84"/>
    </location>
</feature>
<feature type="transmembrane region" description="Helical" evidence="7">
    <location>
        <begin position="165"/>
        <end position="184"/>
    </location>
</feature>
<accession>A0A175S4B1</accession>
<evidence type="ECO:0000313" key="8">
    <source>
        <dbReference type="EMBL" id="KTR11767.1"/>
    </source>
</evidence>
<evidence type="ECO:0000256" key="3">
    <source>
        <dbReference type="ARBA" id="ARBA00022475"/>
    </source>
</evidence>
<comment type="caution">
    <text evidence="8">The sequence shown here is derived from an EMBL/GenBank/DDBJ whole genome shotgun (WGS) entry which is preliminary data.</text>
</comment>
<keyword evidence="4 7" id="KW-0812">Transmembrane</keyword>
<dbReference type="PATRIC" id="fig|33881.3.peg.781"/>
<feature type="transmembrane region" description="Helical" evidence="7">
    <location>
        <begin position="251"/>
        <end position="274"/>
    </location>
</feature>
<keyword evidence="5 7" id="KW-1133">Transmembrane helix</keyword>
<dbReference type="Proteomes" id="UP000078252">
    <property type="component" value="Unassembled WGS sequence"/>
</dbReference>
<evidence type="ECO:0000256" key="2">
    <source>
        <dbReference type="ARBA" id="ARBA00006386"/>
    </source>
</evidence>
<keyword evidence="6 7" id="KW-0472">Membrane</keyword>
<feature type="transmembrane region" description="Helical" evidence="7">
    <location>
        <begin position="321"/>
        <end position="343"/>
    </location>
</feature>
<comment type="similarity">
    <text evidence="2">Belongs to the UPF0718 family.</text>
</comment>
<dbReference type="Pfam" id="PF03773">
    <property type="entry name" value="ArsP_1"/>
    <property type="match status" value="1"/>
</dbReference>
<protein>
    <submittedName>
        <fullName evidence="8">Permease</fullName>
    </submittedName>
</protein>
<sequence length="344" mass="35986">MLAQVTRATATATIPAPTRSLTGPGLVLLAVVVLLGVRIVSPSVGSAGLPDVVQDFLTLAISVVVESLPFVVLGILLSIVVEVWVPVGVLERILPQRAVPRRAVISLIGMLFPVCECGNVPLARGLMLRGFTPAEAVTFLVAAPILNPLVIISTAQAFGWSGWILPVRIVGGFVVANLVGWIVAAHRRPADLLLPAFEARCRATVGAPRSRNRWRDSAAQFGGETATMMPALFVGAGLAAAIQVAVPRSTLVAIGANPVLSVGAMMLLAMTVSLCSNVDAFFALSFASTFLPGSITAFLIIGPIIDVKMIALLRTTFRARFLVLLAVVCVLFAATVGLVMNVLV</sequence>
<organism evidence="8 9">
    <name type="scientific">Curtobacterium luteum</name>
    <dbReference type="NCBI Taxonomy" id="33881"/>
    <lineage>
        <taxon>Bacteria</taxon>
        <taxon>Bacillati</taxon>
        <taxon>Actinomycetota</taxon>
        <taxon>Actinomycetes</taxon>
        <taxon>Micrococcales</taxon>
        <taxon>Microbacteriaceae</taxon>
        <taxon>Curtobacterium</taxon>
    </lineage>
</organism>
<reference evidence="8 9" key="1">
    <citation type="journal article" date="2016" name="Front. Microbiol.">
        <title>Genomic Resource of Rice Seed Associated Bacteria.</title>
        <authorList>
            <person name="Midha S."/>
            <person name="Bansal K."/>
            <person name="Sharma S."/>
            <person name="Kumar N."/>
            <person name="Patil P.P."/>
            <person name="Chaudhry V."/>
            <person name="Patil P.B."/>
        </authorList>
    </citation>
    <scope>NUCLEOTIDE SEQUENCE [LARGE SCALE GENOMIC DNA]</scope>
    <source>
        <strain evidence="8 9">NS184</strain>
    </source>
</reference>
<evidence type="ECO:0000256" key="7">
    <source>
        <dbReference type="SAM" id="Phobius"/>
    </source>
</evidence>
<feature type="transmembrane region" description="Helical" evidence="7">
    <location>
        <begin position="227"/>
        <end position="246"/>
    </location>
</feature>
<evidence type="ECO:0000313" key="9">
    <source>
        <dbReference type="Proteomes" id="UP000078252"/>
    </source>
</evidence>
<dbReference type="PANTHER" id="PTHR34184:SF4">
    <property type="entry name" value="UPF0718 PROTEIN YCGR"/>
    <property type="match status" value="1"/>
</dbReference>
<gene>
    <name evidence="8" type="ORF">NS184_00420</name>
</gene>
<feature type="transmembrane region" description="Helical" evidence="7">
    <location>
        <begin position="21"/>
        <end position="40"/>
    </location>
</feature>
<dbReference type="InterPro" id="IPR052923">
    <property type="entry name" value="UPF0718"/>
</dbReference>
<dbReference type="STRING" id="33881.NS184_00420"/>
<dbReference type="AlphaFoldDB" id="A0A175S4B1"/>
<dbReference type="InterPro" id="IPR005524">
    <property type="entry name" value="DUF318"/>
</dbReference>
<comment type="subcellular location">
    <subcellularLocation>
        <location evidence="1">Cell membrane</location>
        <topology evidence="1">Multi-pass membrane protein</topology>
    </subcellularLocation>
</comment>
<evidence type="ECO:0000256" key="6">
    <source>
        <dbReference type="ARBA" id="ARBA00023136"/>
    </source>
</evidence>
<dbReference type="PANTHER" id="PTHR34184">
    <property type="entry name" value="UPF0718 PROTEIN YCGR"/>
    <property type="match status" value="1"/>
</dbReference>
<feature type="transmembrane region" description="Helical" evidence="7">
    <location>
        <begin position="104"/>
        <end position="124"/>
    </location>
</feature>